<name>A0A8R1EP88_CAEJA</name>
<evidence type="ECO:0000313" key="3">
    <source>
        <dbReference type="EnsemblMetazoa" id="CJA39962.1"/>
    </source>
</evidence>
<evidence type="ECO:0000256" key="2">
    <source>
        <dbReference type="SAM" id="MobiDB-lite"/>
    </source>
</evidence>
<sequence>TENQIENDLAVWKEVSQNIEIVKDTVDQLEIASLMNEMLFTVEQYVEETELIFSEATCESERIAFGTMDIWDWHAMKFAPGESTWRASTPSDAFISVSSPSPQTSRTDFSSSTTGFGSGSNSKSSESSNSAQNSPQQTLKHYEEVYNRLKELKDEKQQQRTEKIVKGVLERWEKMEESKRWEVEEKERKVRDFLMIHLAVEEKQFSDKDPPDWNGGTEEMLEKYEQGDYESNSLHVYAREGIDRYDMLEMCGLPVTLDHQMFQAEMAECQSAATSISNADEMASLIEEGFEEEEEEEETFEIRADDINDDAQSYSSVNH</sequence>
<feature type="compositionally biased region" description="Polar residues" evidence="2">
    <location>
        <begin position="310"/>
        <end position="319"/>
    </location>
</feature>
<keyword evidence="1" id="KW-0175">Coiled coil</keyword>
<feature type="compositionally biased region" description="Low complexity" evidence="2">
    <location>
        <begin position="110"/>
        <end position="138"/>
    </location>
</feature>
<keyword evidence="4" id="KW-1185">Reference proteome</keyword>
<evidence type="ECO:0000313" key="4">
    <source>
        <dbReference type="Proteomes" id="UP000005237"/>
    </source>
</evidence>
<organism evidence="3 4">
    <name type="scientific">Caenorhabditis japonica</name>
    <dbReference type="NCBI Taxonomy" id="281687"/>
    <lineage>
        <taxon>Eukaryota</taxon>
        <taxon>Metazoa</taxon>
        <taxon>Ecdysozoa</taxon>
        <taxon>Nematoda</taxon>
        <taxon>Chromadorea</taxon>
        <taxon>Rhabditida</taxon>
        <taxon>Rhabditina</taxon>
        <taxon>Rhabditomorpha</taxon>
        <taxon>Rhabditoidea</taxon>
        <taxon>Rhabditidae</taxon>
        <taxon>Peloderinae</taxon>
        <taxon>Caenorhabditis</taxon>
    </lineage>
</organism>
<reference evidence="4" key="1">
    <citation type="submission" date="2010-08" db="EMBL/GenBank/DDBJ databases">
        <authorList>
            <consortium name="Caenorhabditis japonica Sequencing Consortium"/>
            <person name="Wilson R.K."/>
        </authorList>
    </citation>
    <scope>NUCLEOTIDE SEQUENCE [LARGE SCALE GENOMIC DNA]</scope>
    <source>
        <strain evidence="4">DF5081</strain>
    </source>
</reference>
<protein>
    <submittedName>
        <fullName evidence="3">Uncharacterized protein</fullName>
    </submittedName>
</protein>
<dbReference type="Proteomes" id="UP000005237">
    <property type="component" value="Unassembled WGS sequence"/>
</dbReference>
<feature type="region of interest" description="Disordered" evidence="2">
    <location>
        <begin position="95"/>
        <end position="138"/>
    </location>
</feature>
<feature type="coiled-coil region" evidence="1">
    <location>
        <begin position="139"/>
        <end position="189"/>
    </location>
</feature>
<dbReference type="AlphaFoldDB" id="A0A8R1EP88"/>
<proteinExistence type="predicted"/>
<feature type="region of interest" description="Disordered" evidence="2">
    <location>
        <begin position="291"/>
        <end position="319"/>
    </location>
</feature>
<feature type="compositionally biased region" description="Polar residues" evidence="2">
    <location>
        <begin position="95"/>
        <end position="109"/>
    </location>
</feature>
<accession>A0A8R1EP88</accession>
<dbReference type="EnsemblMetazoa" id="CJA39962.1">
    <property type="protein sequence ID" value="CJA39962.1"/>
    <property type="gene ID" value="WBGene00215810"/>
</dbReference>
<evidence type="ECO:0000256" key="1">
    <source>
        <dbReference type="SAM" id="Coils"/>
    </source>
</evidence>
<reference evidence="3" key="2">
    <citation type="submission" date="2022-06" db="UniProtKB">
        <authorList>
            <consortium name="EnsemblMetazoa"/>
        </authorList>
    </citation>
    <scope>IDENTIFICATION</scope>
    <source>
        <strain evidence="3">DF5081</strain>
    </source>
</reference>